<dbReference type="InterPro" id="IPR001684">
    <property type="entry name" value="Ribosomal_bL27"/>
</dbReference>
<evidence type="ECO:0000313" key="7">
    <source>
        <dbReference type="Proteomes" id="UP000034368"/>
    </source>
</evidence>
<dbReference type="FunFam" id="2.40.50.100:FF:000060">
    <property type="entry name" value="Apicoplast ribosomal protein L27"/>
    <property type="match status" value="1"/>
</dbReference>
<evidence type="ECO:0000256" key="4">
    <source>
        <dbReference type="ARBA" id="ARBA00035175"/>
    </source>
</evidence>
<sequence length="90" mass="9839">MAHTKAIGSTQLGRDSQPKYRGVKLYDGEVAKPGSIIVRQMGNKILAGKGVRTGSDYTLYAVNSGKVKFQTIRKKNFDGSRRLAKVVNVI</sequence>
<evidence type="ECO:0000313" key="6">
    <source>
        <dbReference type="EMBL" id="KKT90297.1"/>
    </source>
</evidence>
<proteinExistence type="inferred from homology"/>
<keyword evidence="3" id="KW-0687">Ribonucleoprotein</keyword>
<evidence type="ECO:0000256" key="2">
    <source>
        <dbReference type="ARBA" id="ARBA00022980"/>
    </source>
</evidence>
<dbReference type="Proteomes" id="UP000034368">
    <property type="component" value="Unassembled WGS sequence"/>
</dbReference>
<dbReference type="PANTHER" id="PTHR15893:SF0">
    <property type="entry name" value="LARGE RIBOSOMAL SUBUNIT PROTEIN BL27M"/>
    <property type="match status" value="1"/>
</dbReference>
<comment type="caution">
    <text evidence="6">The sequence shown here is derived from an EMBL/GenBank/DDBJ whole genome shotgun (WGS) entry which is preliminary data.</text>
</comment>
<protein>
    <recommendedName>
        <fullName evidence="4">Large ribosomal subunit protein bL27</fullName>
    </recommendedName>
    <alternativeName>
        <fullName evidence="5">50S ribosomal protein L27</fullName>
    </alternativeName>
</protein>
<keyword evidence="2 6" id="KW-0689">Ribosomal protein</keyword>
<dbReference type="GO" id="GO:0022625">
    <property type="term" value="C:cytosolic large ribosomal subunit"/>
    <property type="evidence" value="ECO:0007669"/>
    <property type="project" value="TreeGrafter"/>
</dbReference>
<dbReference type="PANTHER" id="PTHR15893">
    <property type="entry name" value="RIBOSOMAL PROTEIN L27"/>
    <property type="match status" value="1"/>
</dbReference>
<evidence type="ECO:0000256" key="1">
    <source>
        <dbReference type="ARBA" id="ARBA00010797"/>
    </source>
</evidence>
<evidence type="ECO:0000256" key="5">
    <source>
        <dbReference type="ARBA" id="ARBA00035477"/>
    </source>
</evidence>
<accession>A0A0G1NB20</accession>
<name>A0A0G1NB20_9BACT</name>
<dbReference type="Gene3D" id="2.40.50.100">
    <property type="match status" value="1"/>
</dbReference>
<dbReference type="GO" id="GO:0003735">
    <property type="term" value="F:structural constituent of ribosome"/>
    <property type="evidence" value="ECO:0007669"/>
    <property type="project" value="InterPro"/>
</dbReference>
<evidence type="ECO:0000256" key="3">
    <source>
        <dbReference type="ARBA" id="ARBA00023274"/>
    </source>
</evidence>
<dbReference type="EMBL" id="LCKD01000003">
    <property type="protein sequence ID" value="KKT90297.1"/>
    <property type="molecule type" value="Genomic_DNA"/>
</dbReference>
<dbReference type="SUPFAM" id="SSF110324">
    <property type="entry name" value="Ribosomal L27 protein-like"/>
    <property type="match status" value="1"/>
</dbReference>
<dbReference type="AlphaFoldDB" id="A0A0G1NB20"/>
<gene>
    <name evidence="6" type="ORF">UW90_C0003G0021</name>
</gene>
<dbReference type="PRINTS" id="PR00063">
    <property type="entry name" value="RIBOSOMALL27"/>
</dbReference>
<reference evidence="6 7" key="1">
    <citation type="journal article" date="2015" name="Nature">
        <title>rRNA introns, odd ribosomes, and small enigmatic genomes across a large radiation of phyla.</title>
        <authorList>
            <person name="Brown C.T."/>
            <person name="Hug L.A."/>
            <person name="Thomas B.C."/>
            <person name="Sharon I."/>
            <person name="Castelle C.J."/>
            <person name="Singh A."/>
            <person name="Wilkins M.J."/>
            <person name="Williams K.H."/>
            <person name="Banfield J.F."/>
        </authorList>
    </citation>
    <scope>NUCLEOTIDE SEQUENCE [LARGE SCALE GENOMIC DNA]</scope>
</reference>
<comment type="similarity">
    <text evidence="1">Belongs to the bacterial ribosomal protein bL27 family.</text>
</comment>
<organism evidence="6 7">
    <name type="scientific">Candidatus Yanofskybacteria bacterium GW2011_GWB1_45_11</name>
    <dbReference type="NCBI Taxonomy" id="1619026"/>
    <lineage>
        <taxon>Bacteria</taxon>
        <taxon>Candidatus Yanofskyibacteriota</taxon>
    </lineage>
</organism>
<dbReference type="Pfam" id="PF01016">
    <property type="entry name" value="Ribosomal_L27"/>
    <property type="match status" value="1"/>
</dbReference>
<dbReference type="GO" id="GO:0006412">
    <property type="term" value="P:translation"/>
    <property type="evidence" value="ECO:0007669"/>
    <property type="project" value="InterPro"/>
</dbReference>